<evidence type="ECO:0000313" key="3">
    <source>
        <dbReference type="Proteomes" id="UP000316270"/>
    </source>
</evidence>
<dbReference type="Proteomes" id="UP000316270">
    <property type="component" value="Chromosome 1"/>
</dbReference>
<proteinExistence type="predicted"/>
<evidence type="ECO:0000313" key="2">
    <source>
        <dbReference type="EMBL" id="QDS67729.1"/>
    </source>
</evidence>
<feature type="domain" description="Sm" evidence="1">
    <location>
        <begin position="6"/>
        <end position="94"/>
    </location>
</feature>
<name>A0A517KWG9_9PEZI</name>
<dbReference type="EMBL" id="CP042185">
    <property type="protein sequence ID" value="QDS67729.1"/>
    <property type="molecule type" value="Genomic_DNA"/>
</dbReference>
<dbReference type="GO" id="GO:0032991">
    <property type="term" value="C:protein-containing complex"/>
    <property type="evidence" value="ECO:0007669"/>
    <property type="project" value="UniProtKB-ARBA"/>
</dbReference>
<dbReference type="OrthoDB" id="368909at2759"/>
<organism evidence="2 3">
    <name type="scientific">Venturia effusa</name>
    <dbReference type="NCBI Taxonomy" id="50376"/>
    <lineage>
        <taxon>Eukaryota</taxon>
        <taxon>Fungi</taxon>
        <taxon>Dikarya</taxon>
        <taxon>Ascomycota</taxon>
        <taxon>Pezizomycotina</taxon>
        <taxon>Dothideomycetes</taxon>
        <taxon>Pleosporomycetidae</taxon>
        <taxon>Venturiales</taxon>
        <taxon>Venturiaceae</taxon>
        <taxon>Venturia</taxon>
    </lineage>
</organism>
<dbReference type="AlphaFoldDB" id="A0A517KWG9"/>
<keyword evidence="3" id="KW-1185">Reference proteome</keyword>
<dbReference type="InterPro" id="IPR001163">
    <property type="entry name" value="Sm_dom_euk/arc"/>
</dbReference>
<sequence>MDEPARFLYQFINKDLKVECLDRRIFQGNLACVDTGANIVLRQTYEYMQPADLEGQQQQVPSGTHSDPGDLGRRQLRFIGIACIPSKEMLFILLPRIPNNPNDQAPFRYVHINGPKAGHNQQGPDYALLNFPEDISNVENYQQGLSRAHSTSLAMDDPNAEINQQGQIGHFADVVRSCLDN</sequence>
<dbReference type="SUPFAM" id="SSF50182">
    <property type="entry name" value="Sm-like ribonucleoproteins"/>
    <property type="match status" value="1"/>
</dbReference>
<accession>A0A517KWG9</accession>
<dbReference type="Gene3D" id="2.30.30.100">
    <property type="match status" value="1"/>
</dbReference>
<gene>
    <name evidence="2" type="ORF">FKW77_005866</name>
</gene>
<reference evidence="2 3" key="1">
    <citation type="submission" date="2019-07" db="EMBL/GenBank/DDBJ databases">
        <title>Finished genome of Venturia effusa.</title>
        <authorList>
            <person name="Young C.A."/>
            <person name="Cox M.P."/>
            <person name="Ganley A.R.D."/>
            <person name="David W.J."/>
        </authorList>
    </citation>
    <scope>NUCLEOTIDE SEQUENCE [LARGE SCALE GENOMIC DNA]</scope>
    <source>
        <strain evidence="3">albino</strain>
    </source>
</reference>
<protein>
    <recommendedName>
        <fullName evidence="1">Sm domain-containing protein</fullName>
    </recommendedName>
</protein>
<evidence type="ECO:0000259" key="1">
    <source>
        <dbReference type="SMART" id="SM00651"/>
    </source>
</evidence>
<dbReference type="InterPro" id="IPR010920">
    <property type="entry name" value="LSM_dom_sf"/>
</dbReference>
<dbReference type="SMART" id="SM00651">
    <property type="entry name" value="Sm"/>
    <property type="match status" value="1"/>
</dbReference>